<protein>
    <submittedName>
        <fullName evidence="1">Uncharacterized protein</fullName>
    </submittedName>
</protein>
<dbReference type="PANTHER" id="PTHR33845">
    <property type="entry name" value="C2H2-TYPE DOMAIN-CONTAINING PROTEIN"/>
    <property type="match status" value="1"/>
</dbReference>
<dbReference type="Proteomes" id="UP000596742">
    <property type="component" value="Unassembled WGS sequence"/>
</dbReference>
<sequence length="199" mass="22203">MDVVKQNFFAVLSVLEHLLQTIKTQLLKISEVYLRSDNAGCYHCGHLWLSLPDLSQITGIKILGDDFSEAHSGKSYCDAKIAHMRGKFRSHAAEGHNFSTAYEVKKAIECDREFRGTWRAYNVGEGNFTTQETVDGYSKVKQTSTDIHVVSDFSNSESLGNIKEKSLVPSVPEDVNSVHVDHTVEAQNDEDHTVDAVNN</sequence>
<accession>A0A8B6FG66</accession>
<gene>
    <name evidence="1" type="ORF">MGAL_10B037597</name>
</gene>
<dbReference type="AlphaFoldDB" id="A0A8B6FG66"/>
<evidence type="ECO:0000313" key="1">
    <source>
        <dbReference type="EMBL" id="VDI48647.1"/>
    </source>
</evidence>
<dbReference type="EMBL" id="UYJE01006751">
    <property type="protein sequence ID" value="VDI48647.1"/>
    <property type="molecule type" value="Genomic_DNA"/>
</dbReference>
<keyword evidence="2" id="KW-1185">Reference proteome</keyword>
<name>A0A8B6FG66_MYTGA</name>
<comment type="caution">
    <text evidence="1">The sequence shown here is derived from an EMBL/GenBank/DDBJ whole genome shotgun (WGS) entry which is preliminary data.</text>
</comment>
<reference evidence="1" key="1">
    <citation type="submission" date="2018-11" db="EMBL/GenBank/DDBJ databases">
        <authorList>
            <person name="Alioto T."/>
            <person name="Alioto T."/>
        </authorList>
    </citation>
    <scope>NUCLEOTIDE SEQUENCE</scope>
</reference>
<dbReference type="OrthoDB" id="6150858at2759"/>
<evidence type="ECO:0000313" key="2">
    <source>
        <dbReference type="Proteomes" id="UP000596742"/>
    </source>
</evidence>
<organism evidence="1 2">
    <name type="scientific">Mytilus galloprovincialis</name>
    <name type="common">Mediterranean mussel</name>
    <dbReference type="NCBI Taxonomy" id="29158"/>
    <lineage>
        <taxon>Eukaryota</taxon>
        <taxon>Metazoa</taxon>
        <taxon>Spiralia</taxon>
        <taxon>Lophotrochozoa</taxon>
        <taxon>Mollusca</taxon>
        <taxon>Bivalvia</taxon>
        <taxon>Autobranchia</taxon>
        <taxon>Pteriomorphia</taxon>
        <taxon>Mytilida</taxon>
        <taxon>Mytiloidea</taxon>
        <taxon>Mytilidae</taxon>
        <taxon>Mytilinae</taxon>
        <taxon>Mytilus</taxon>
    </lineage>
</organism>
<dbReference type="PANTHER" id="PTHR33845:SF1">
    <property type="entry name" value="C2H2-TYPE DOMAIN-CONTAINING PROTEIN"/>
    <property type="match status" value="1"/>
</dbReference>
<proteinExistence type="predicted"/>